<name>A0AAD7CGD3_9AGAR</name>
<keyword evidence="2" id="KW-1185">Reference proteome</keyword>
<dbReference type="Gene3D" id="3.80.10.10">
    <property type="entry name" value="Ribonuclease Inhibitor"/>
    <property type="match status" value="1"/>
</dbReference>
<sequence length="570" mass="63708">MHPALSIAELVDIVCEKLKEPEGDNRFGFQGTLASLAVTSRAFQEPALDALWSSHCGIHNIIKCLPSHLWETQPDTHILTFFTRFSVHIIGSIEAEDWTIALSYARRIKHLFMGPPLGTRFPDVAVFETVFSSLPSSQRLCPNLRFLDWGVEAETHLEYMNLFLSPRVKGICITISHFDIPIPSNLALQSVDTLRVLCPNAGNSEAYILCRSACDLIKQLDRIERLWVPNLDGETLQHLSGLPSLMVLNLDYGKVPFLSSGEAPLRPGFSALRKAHFSRALPDFIVNFLKLQSSGHAITEFLISIVPTHFEEAQSLWTLFAAMNTHIPCTSLKKIVVSMAEDRWLEWSYSMSVADGNINDLIPLFSFRNLVTVHLTLPFVAQIEDAMAMDMAVSWPKLRELVLMEPSVPRHRILRQRPPPRTTLNALLAFATHCRDLERLALQVDGSIAILAPTDGHFPEPQFTLRKFKVGSSPIGSSNVDSVAEFLGLLFPGLKSIQFAGDGFGLGTREVARTTQASWKMVQKKLREGKHVWARIGWKMIPAARATEARWKRSCCGPRGSVCEHRLASC</sequence>
<protein>
    <recommendedName>
        <fullName evidence="3">F-box domain-containing protein</fullName>
    </recommendedName>
</protein>
<comment type="caution">
    <text evidence="1">The sequence shown here is derived from an EMBL/GenBank/DDBJ whole genome shotgun (WGS) entry which is preliminary data.</text>
</comment>
<dbReference type="Proteomes" id="UP001221142">
    <property type="component" value="Unassembled WGS sequence"/>
</dbReference>
<gene>
    <name evidence="1" type="ORF">FB45DRAFT_211603</name>
</gene>
<dbReference type="InterPro" id="IPR032675">
    <property type="entry name" value="LRR_dom_sf"/>
</dbReference>
<proteinExistence type="predicted"/>
<evidence type="ECO:0000313" key="1">
    <source>
        <dbReference type="EMBL" id="KAJ7647954.1"/>
    </source>
</evidence>
<organism evidence="1 2">
    <name type="scientific">Roridomyces roridus</name>
    <dbReference type="NCBI Taxonomy" id="1738132"/>
    <lineage>
        <taxon>Eukaryota</taxon>
        <taxon>Fungi</taxon>
        <taxon>Dikarya</taxon>
        <taxon>Basidiomycota</taxon>
        <taxon>Agaricomycotina</taxon>
        <taxon>Agaricomycetes</taxon>
        <taxon>Agaricomycetidae</taxon>
        <taxon>Agaricales</taxon>
        <taxon>Marasmiineae</taxon>
        <taxon>Mycenaceae</taxon>
        <taxon>Roridomyces</taxon>
    </lineage>
</organism>
<evidence type="ECO:0000313" key="2">
    <source>
        <dbReference type="Proteomes" id="UP001221142"/>
    </source>
</evidence>
<dbReference type="EMBL" id="JARKIF010000002">
    <property type="protein sequence ID" value="KAJ7647954.1"/>
    <property type="molecule type" value="Genomic_DNA"/>
</dbReference>
<dbReference type="SUPFAM" id="SSF52047">
    <property type="entry name" value="RNI-like"/>
    <property type="match status" value="1"/>
</dbReference>
<dbReference type="AlphaFoldDB" id="A0AAD7CGD3"/>
<accession>A0AAD7CGD3</accession>
<evidence type="ECO:0008006" key="3">
    <source>
        <dbReference type="Google" id="ProtNLM"/>
    </source>
</evidence>
<reference evidence="1" key="1">
    <citation type="submission" date="2023-03" db="EMBL/GenBank/DDBJ databases">
        <title>Massive genome expansion in bonnet fungi (Mycena s.s.) driven by repeated elements and novel gene families across ecological guilds.</title>
        <authorList>
            <consortium name="Lawrence Berkeley National Laboratory"/>
            <person name="Harder C.B."/>
            <person name="Miyauchi S."/>
            <person name="Viragh M."/>
            <person name="Kuo A."/>
            <person name="Thoen E."/>
            <person name="Andreopoulos B."/>
            <person name="Lu D."/>
            <person name="Skrede I."/>
            <person name="Drula E."/>
            <person name="Henrissat B."/>
            <person name="Morin E."/>
            <person name="Kohler A."/>
            <person name="Barry K."/>
            <person name="LaButti K."/>
            <person name="Morin E."/>
            <person name="Salamov A."/>
            <person name="Lipzen A."/>
            <person name="Mereny Z."/>
            <person name="Hegedus B."/>
            <person name="Baldrian P."/>
            <person name="Stursova M."/>
            <person name="Weitz H."/>
            <person name="Taylor A."/>
            <person name="Grigoriev I.V."/>
            <person name="Nagy L.G."/>
            <person name="Martin F."/>
            <person name="Kauserud H."/>
        </authorList>
    </citation>
    <scope>NUCLEOTIDE SEQUENCE</scope>
    <source>
        <strain evidence="1">9284</strain>
    </source>
</reference>